<dbReference type="PANTHER" id="PTHR31744">
    <property type="entry name" value="PROTEIN CUP-SHAPED COTYLEDON 2-RELATED"/>
    <property type="match status" value="1"/>
</dbReference>
<comment type="caution">
    <text evidence="6">The sequence shown here is derived from an EMBL/GenBank/DDBJ whole genome shotgun (WGS) entry which is preliminary data.</text>
</comment>
<accession>A0A811RSR0</accession>
<dbReference type="OrthoDB" id="1424968at2759"/>
<dbReference type="InterPro" id="IPR036093">
    <property type="entry name" value="NAC_dom_sf"/>
</dbReference>
<feature type="domain" description="NAC" evidence="5">
    <location>
        <begin position="1"/>
        <end position="156"/>
    </location>
</feature>
<dbReference type="EMBL" id="CAJGYO010000016">
    <property type="protein sequence ID" value="CAD6272630.1"/>
    <property type="molecule type" value="Genomic_DNA"/>
</dbReference>
<dbReference type="GO" id="GO:0006355">
    <property type="term" value="P:regulation of DNA-templated transcription"/>
    <property type="evidence" value="ECO:0007669"/>
    <property type="project" value="InterPro"/>
</dbReference>
<keyword evidence="2" id="KW-0238">DNA-binding</keyword>
<dbReference type="Gene3D" id="2.170.150.80">
    <property type="entry name" value="NAC domain"/>
    <property type="match status" value="1"/>
</dbReference>
<evidence type="ECO:0000313" key="6">
    <source>
        <dbReference type="EMBL" id="CAD6272630.1"/>
    </source>
</evidence>
<dbReference type="PROSITE" id="PS51005">
    <property type="entry name" value="NAC"/>
    <property type="match status" value="1"/>
</dbReference>
<keyword evidence="3" id="KW-0804">Transcription</keyword>
<keyword evidence="1" id="KW-0805">Transcription regulation</keyword>
<protein>
    <recommendedName>
        <fullName evidence="5">NAC domain-containing protein</fullName>
    </recommendedName>
</protein>
<reference evidence="6" key="1">
    <citation type="submission" date="2020-10" db="EMBL/GenBank/DDBJ databases">
        <authorList>
            <person name="Han B."/>
            <person name="Lu T."/>
            <person name="Zhao Q."/>
            <person name="Huang X."/>
            <person name="Zhao Y."/>
        </authorList>
    </citation>
    <scope>NUCLEOTIDE SEQUENCE</scope>
</reference>
<dbReference type="Proteomes" id="UP000604825">
    <property type="component" value="Unassembled WGS sequence"/>
</dbReference>
<gene>
    <name evidence="6" type="ORF">NCGR_LOCUS55903</name>
</gene>
<dbReference type="SUPFAM" id="SSF101941">
    <property type="entry name" value="NAC domain"/>
    <property type="match status" value="1"/>
</dbReference>
<dbReference type="AlphaFoldDB" id="A0A811RSR0"/>
<dbReference type="Pfam" id="PF02365">
    <property type="entry name" value="NAM"/>
    <property type="match status" value="1"/>
</dbReference>
<proteinExistence type="predicted"/>
<evidence type="ECO:0000256" key="3">
    <source>
        <dbReference type="ARBA" id="ARBA00023163"/>
    </source>
</evidence>
<evidence type="ECO:0000256" key="1">
    <source>
        <dbReference type="ARBA" id="ARBA00023015"/>
    </source>
</evidence>
<evidence type="ECO:0000313" key="7">
    <source>
        <dbReference type="Proteomes" id="UP000604825"/>
    </source>
</evidence>
<dbReference type="PANTHER" id="PTHR31744:SF223">
    <property type="entry name" value="NAC DOMAIN-CONTAINING PROTEIN"/>
    <property type="match status" value="1"/>
</dbReference>
<name>A0A811RSR0_9POAL</name>
<keyword evidence="4" id="KW-0539">Nucleus</keyword>
<evidence type="ECO:0000259" key="5">
    <source>
        <dbReference type="PROSITE" id="PS51005"/>
    </source>
</evidence>
<evidence type="ECO:0000256" key="4">
    <source>
        <dbReference type="ARBA" id="ARBA00023242"/>
    </source>
</evidence>
<dbReference type="GO" id="GO:0003677">
    <property type="term" value="F:DNA binding"/>
    <property type="evidence" value="ECO:0007669"/>
    <property type="project" value="UniProtKB-KW"/>
</dbReference>
<evidence type="ECO:0000256" key="2">
    <source>
        <dbReference type="ARBA" id="ARBA00023125"/>
    </source>
</evidence>
<dbReference type="InterPro" id="IPR003441">
    <property type="entry name" value="NAC-dom"/>
</dbReference>
<organism evidence="6 7">
    <name type="scientific">Miscanthus lutarioriparius</name>
    <dbReference type="NCBI Taxonomy" id="422564"/>
    <lineage>
        <taxon>Eukaryota</taxon>
        <taxon>Viridiplantae</taxon>
        <taxon>Streptophyta</taxon>
        <taxon>Embryophyta</taxon>
        <taxon>Tracheophyta</taxon>
        <taxon>Spermatophyta</taxon>
        <taxon>Magnoliopsida</taxon>
        <taxon>Liliopsida</taxon>
        <taxon>Poales</taxon>
        <taxon>Poaceae</taxon>
        <taxon>PACMAD clade</taxon>
        <taxon>Panicoideae</taxon>
        <taxon>Andropogonodae</taxon>
        <taxon>Andropogoneae</taxon>
        <taxon>Saccharinae</taxon>
        <taxon>Miscanthus</taxon>
    </lineage>
</organism>
<sequence length="275" mass="30031">MADQQQPQPKEMNIVHAGGLNLPLGFRFHPSDFEIVNDYLTNKAGEAKMTEKEWYFFSHKDYKYPTGLRANRVTEAGYWKATGKLIGMKKTLVFYEGMAPKGNKTNWVMHEYRLEGSARLPGPTSASSSATNTTTAMEASASASKDEWVVCHVFHKTTRIGKTTAPAYQVAMAGAEIDQNQNNILAMPIPMPLQLPQPMPMPMQFPILPDFAMDIVPPCYPNPNAGVGMPLVLPPMASISGADGLQINGALFGNPMVVPPPMNFYHQMGIGVAAG</sequence>
<keyword evidence="7" id="KW-1185">Reference proteome</keyword>